<comment type="caution">
    <text evidence="1">The sequence shown here is derived from an EMBL/GenBank/DDBJ whole genome shotgun (WGS) entry which is preliminary data.</text>
</comment>
<sequence length="306" mass="34675">MSSRKKKEEERIIERIIRSLSKLPENRRCINCSDLGPKYVCTTFWTFVCSSCCGIHRKFTHRVKSVSMAKFNAEEVSALQAGGNERAREIYFKEWDPQLHSFPDRSNQNKLRDFIKRVYVDRKFTGERSMGRLAMVKGGDREVSSEWHSIERPSLGGRIEDRSLKDYINERGSPHYKLNTIRSLGHRNHPVNFEIVDDRFRDDQFGSHRRPEICRASNEQSRAKGVPPVSQKGRQKISLPEVHPGWDTLSENGSSLQSCTSSLASNAQGPSSASAKELSQASSKVAQDNNSGVGSQAFQKNLTNLQ</sequence>
<name>A0ACC0G394_9ERIC</name>
<gene>
    <name evidence="1" type="ORF">LOK49_LG11G01625</name>
</gene>
<proteinExistence type="predicted"/>
<organism evidence="1 2">
    <name type="scientific">Camellia lanceoleosa</name>
    <dbReference type="NCBI Taxonomy" id="1840588"/>
    <lineage>
        <taxon>Eukaryota</taxon>
        <taxon>Viridiplantae</taxon>
        <taxon>Streptophyta</taxon>
        <taxon>Embryophyta</taxon>
        <taxon>Tracheophyta</taxon>
        <taxon>Spermatophyta</taxon>
        <taxon>Magnoliopsida</taxon>
        <taxon>eudicotyledons</taxon>
        <taxon>Gunneridae</taxon>
        <taxon>Pentapetalae</taxon>
        <taxon>asterids</taxon>
        <taxon>Ericales</taxon>
        <taxon>Theaceae</taxon>
        <taxon>Camellia</taxon>
    </lineage>
</organism>
<dbReference type="EMBL" id="CM045769">
    <property type="protein sequence ID" value="KAI7995593.1"/>
    <property type="molecule type" value="Genomic_DNA"/>
</dbReference>
<reference evidence="1 2" key="1">
    <citation type="journal article" date="2022" name="Plant J.">
        <title>Chromosome-level genome of Camellia lanceoleosa provides a valuable resource for understanding genome evolution and self-incompatibility.</title>
        <authorList>
            <person name="Gong W."/>
            <person name="Xiao S."/>
            <person name="Wang L."/>
            <person name="Liao Z."/>
            <person name="Chang Y."/>
            <person name="Mo W."/>
            <person name="Hu G."/>
            <person name="Li W."/>
            <person name="Zhao G."/>
            <person name="Zhu H."/>
            <person name="Hu X."/>
            <person name="Ji K."/>
            <person name="Xiang X."/>
            <person name="Song Q."/>
            <person name="Yuan D."/>
            <person name="Jin S."/>
            <person name="Zhang L."/>
        </authorList>
    </citation>
    <scope>NUCLEOTIDE SEQUENCE [LARGE SCALE GENOMIC DNA]</scope>
    <source>
        <strain evidence="1">SQ_2022a</strain>
    </source>
</reference>
<evidence type="ECO:0000313" key="1">
    <source>
        <dbReference type="EMBL" id="KAI7995593.1"/>
    </source>
</evidence>
<evidence type="ECO:0000313" key="2">
    <source>
        <dbReference type="Proteomes" id="UP001060215"/>
    </source>
</evidence>
<accession>A0ACC0G394</accession>
<protein>
    <submittedName>
        <fullName evidence="1">ADP-ribosylation factor GTPase-activating protein AGD14</fullName>
    </submittedName>
</protein>
<keyword evidence="2" id="KW-1185">Reference proteome</keyword>
<dbReference type="Proteomes" id="UP001060215">
    <property type="component" value="Chromosome 12"/>
</dbReference>